<dbReference type="RefSeq" id="WP_227308151.1">
    <property type="nucleotide sequence ID" value="NZ_JAESVA010000004.1"/>
</dbReference>
<reference evidence="1 2" key="1">
    <citation type="journal article" date="2021" name="Microorganisms">
        <title>Acidisoma silvae sp. nov. and Acidisomacellulosilytica sp. nov., Two Acidophilic Bacteria Isolated from Decaying Wood, Hydrolyzing Cellulose and Producing Poly-3-hydroxybutyrate.</title>
        <authorList>
            <person name="Mieszkin S."/>
            <person name="Pouder E."/>
            <person name="Uroz S."/>
            <person name="Simon-Colin C."/>
            <person name="Alain K."/>
        </authorList>
    </citation>
    <scope>NUCLEOTIDE SEQUENCE [LARGE SCALE GENOMIC DNA]</scope>
    <source>
        <strain evidence="1 2">HW T5.17</strain>
    </source>
</reference>
<name>A0A963Z267_9PROT</name>
<evidence type="ECO:0000313" key="1">
    <source>
        <dbReference type="EMBL" id="MCB8881482.1"/>
    </source>
</evidence>
<organism evidence="1 2">
    <name type="scientific">Acidisoma cellulosilyticum</name>
    <dbReference type="NCBI Taxonomy" id="2802395"/>
    <lineage>
        <taxon>Bacteria</taxon>
        <taxon>Pseudomonadati</taxon>
        <taxon>Pseudomonadota</taxon>
        <taxon>Alphaproteobacteria</taxon>
        <taxon>Acetobacterales</taxon>
        <taxon>Acidocellaceae</taxon>
        <taxon>Acidisoma</taxon>
    </lineage>
</organism>
<gene>
    <name evidence="1" type="ORF">ACELLULO517_14625</name>
</gene>
<evidence type="ECO:0008006" key="3">
    <source>
        <dbReference type="Google" id="ProtNLM"/>
    </source>
</evidence>
<evidence type="ECO:0000313" key="2">
    <source>
        <dbReference type="Proteomes" id="UP000721844"/>
    </source>
</evidence>
<dbReference type="Proteomes" id="UP000721844">
    <property type="component" value="Unassembled WGS sequence"/>
</dbReference>
<sequence>MSQAIRSKARPAPFAPLALRLLAVLLAAVVLSRILALGQGSLQPDIARARPLASPSAAATADPTPPEATATHYPAIIERPLFFASRKPWQPPQAPKPPPVVRPPPKLTGYLALGILESGSVRVALIKPKSGKTIMVYEGQTLDGWILKTIAGNQLHFVTESASFDMTLPKPSSKKP</sequence>
<dbReference type="EMBL" id="JAESVA010000004">
    <property type="protein sequence ID" value="MCB8881482.1"/>
    <property type="molecule type" value="Genomic_DNA"/>
</dbReference>
<dbReference type="AlphaFoldDB" id="A0A963Z267"/>
<comment type="caution">
    <text evidence="1">The sequence shown here is derived from an EMBL/GenBank/DDBJ whole genome shotgun (WGS) entry which is preliminary data.</text>
</comment>
<keyword evidence="2" id="KW-1185">Reference proteome</keyword>
<accession>A0A963Z267</accession>
<proteinExistence type="predicted"/>
<protein>
    <recommendedName>
        <fullName evidence="3">Type II secretion system protein GspC N-terminal domain-containing protein</fullName>
    </recommendedName>
</protein>